<protein>
    <submittedName>
        <fullName evidence="2">Uncharacterized protein</fullName>
    </submittedName>
</protein>
<dbReference type="AlphaFoldDB" id="A0A3S3UR98"/>
<evidence type="ECO:0000313" key="3">
    <source>
        <dbReference type="Proteomes" id="UP000287168"/>
    </source>
</evidence>
<evidence type="ECO:0000313" key="2">
    <source>
        <dbReference type="EMBL" id="RWY39107.1"/>
    </source>
</evidence>
<sequence>MKNWAFNALLALPIALASQAMISLLLVMIDPDGDRLGQHTSYAIIAAQVVIFAVATLHLAKFPSIRRKIESLLIWAGLVLLTTIPLLLGFMMIEASADTSPDKGGAVAAFFMLIIFGGAYGGLGAILLIVGLVQRRNRKATQRLT</sequence>
<keyword evidence="1" id="KW-0472">Membrane</keyword>
<feature type="transmembrane region" description="Helical" evidence="1">
    <location>
        <begin position="41"/>
        <end position="60"/>
    </location>
</feature>
<accession>A0A3S3UR98</accession>
<feature type="transmembrane region" description="Helical" evidence="1">
    <location>
        <begin position="105"/>
        <end position="133"/>
    </location>
</feature>
<name>A0A3S3UR98_9RHOB</name>
<proteinExistence type="predicted"/>
<dbReference type="EMBL" id="SBLC01000027">
    <property type="protein sequence ID" value="RWY39107.1"/>
    <property type="molecule type" value="Genomic_DNA"/>
</dbReference>
<comment type="caution">
    <text evidence="2">The sequence shown here is derived from an EMBL/GenBank/DDBJ whole genome shotgun (WGS) entry which is preliminary data.</text>
</comment>
<gene>
    <name evidence="2" type="ORF">EP867_14950</name>
</gene>
<dbReference type="Proteomes" id="UP000287168">
    <property type="component" value="Unassembled WGS sequence"/>
</dbReference>
<keyword evidence="3" id="KW-1185">Reference proteome</keyword>
<feature type="transmembrane region" description="Helical" evidence="1">
    <location>
        <begin position="72"/>
        <end position="93"/>
    </location>
</feature>
<keyword evidence="1" id="KW-1133">Transmembrane helix</keyword>
<reference evidence="2 3" key="1">
    <citation type="journal article" date="2015" name="Int. J. Syst. Evol. Microbiol.">
        <title>Gemmobacter intermedius sp. nov., isolated from a white stork (Ciconia ciconia).</title>
        <authorList>
            <person name="Kampfer P."/>
            <person name="Jerzak L."/>
            <person name="Wilharm G."/>
            <person name="Golke J."/>
            <person name="Busse H.J."/>
            <person name="Glaeser S.P."/>
        </authorList>
    </citation>
    <scope>NUCLEOTIDE SEQUENCE [LARGE SCALE GENOMIC DNA]</scope>
    <source>
        <strain evidence="2 3">119/4</strain>
    </source>
</reference>
<evidence type="ECO:0000256" key="1">
    <source>
        <dbReference type="SAM" id="Phobius"/>
    </source>
</evidence>
<keyword evidence="1" id="KW-0812">Transmembrane</keyword>
<organism evidence="2 3">
    <name type="scientific">Falsigemmobacter intermedius</name>
    <dbReference type="NCBI Taxonomy" id="1553448"/>
    <lineage>
        <taxon>Bacteria</taxon>
        <taxon>Pseudomonadati</taxon>
        <taxon>Pseudomonadota</taxon>
        <taxon>Alphaproteobacteria</taxon>
        <taxon>Rhodobacterales</taxon>
        <taxon>Paracoccaceae</taxon>
        <taxon>Falsigemmobacter</taxon>
    </lineage>
</organism>
<dbReference type="RefSeq" id="WP_128490289.1">
    <property type="nucleotide sequence ID" value="NZ_JBHLXB010000023.1"/>
</dbReference>